<dbReference type="EMBL" id="PDOC01000025">
    <property type="protein sequence ID" value="PIL42536.1"/>
    <property type="molecule type" value="Genomic_DNA"/>
</dbReference>
<dbReference type="AlphaFoldDB" id="A0A2G8T8Z3"/>
<accession>A0A2G8T8Z3</accession>
<keyword evidence="3" id="KW-1185">Reference proteome</keyword>
<dbReference type="Pfam" id="PF10543">
    <property type="entry name" value="ORF6N"/>
    <property type="match status" value="1"/>
</dbReference>
<evidence type="ECO:0000313" key="2">
    <source>
        <dbReference type="EMBL" id="PIL42536.1"/>
    </source>
</evidence>
<organism evidence="2 3">
    <name type="scientific">Massilia eurypsychrophila</name>
    <dbReference type="NCBI Taxonomy" id="1485217"/>
    <lineage>
        <taxon>Bacteria</taxon>
        <taxon>Pseudomonadati</taxon>
        <taxon>Pseudomonadota</taxon>
        <taxon>Betaproteobacteria</taxon>
        <taxon>Burkholderiales</taxon>
        <taxon>Oxalobacteraceae</taxon>
        <taxon>Telluria group</taxon>
        <taxon>Massilia</taxon>
    </lineage>
</organism>
<proteinExistence type="predicted"/>
<sequence length="190" mass="21493">MSAELLPLETIISRIVLLRGQKVLLDADLAALYGVETRRLNEQVRRNLERFPDDFMFEASEEEFGNLKSHSATSSWGGRRKLPLAFTEHGAIMAATVLKSARAVEVSVYVVRAFVRLRELVVSNKELALRLDDLDSKIELMSMKHNAFENNARVQLKQIFDAIRELMAAPEPTQKRPIGFVIPDYTPAKP</sequence>
<dbReference type="InterPro" id="IPR018873">
    <property type="entry name" value="KilA-N_DNA-bd_domain"/>
</dbReference>
<evidence type="ECO:0000313" key="3">
    <source>
        <dbReference type="Proteomes" id="UP000230390"/>
    </source>
</evidence>
<gene>
    <name evidence="2" type="ORF">CR105_23905</name>
</gene>
<dbReference type="OrthoDB" id="9816206at2"/>
<dbReference type="Proteomes" id="UP000230390">
    <property type="component" value="Unassembled WGS sequence"/>
</dbReference>
<name>A0A2G8T8Z3_9BURK</name>
<evidence type="ECO:0000259" key="1">
    <source>
        <dbReference type="Pfam" id="PF10543"/>
    </source>
</evidence>
<feature type="domain" description="KilA-N DNA-binding" evidence="1">
    <location>
        <begin position="14"/>
        <end position="97"/>
    </location>
</feature>
<dbReference type="RefSeq" id="WP_099792934.1">
    <property type="nucleotide sequence ID" value="NZ_JBHLYV010000091.1"/>
</dbReference>
<comment type="caution">
    <text evidence="2">The sequence shown here is derived from an EMBL/GenBank/DDBJ whole genome shotgun (WGS) entry which is preliminary data.</text>
</comment>
<protein>
    <recommendedName>
        <fullName evidence="1">KilA-N DNA-binding domain-containing protein</fullName>
    </recommendedName>
</protein>
<reference evidence="2 3" key="1">
    <citation type="submission" date="2017-10" db="EMBL/GenBank/DDBJ databases">
        <title>Massilia psychrophilum sp. nov., a novel purple-pigmented bacterium isolated from Tianshan glacier, Xinjiang Municipality, China.</title>
        <authorList>
            <person name="Wang H."/>
        </authorList>
    </citation>
    <scope>NUCLEOTIDE SEQUENCE [LARGE SCALE GENOMIC DNA]</scope>
    <source>
        <strain evidence="2 3">JCM 30074</strain>
    </source>
</reference>